<dbReference type="SUPFAM" id="SSF47413">
    <property type="entry name" value="lambda repressor-like DNA-binding domains"/>
    <property type="match status" value="1"/>
</dbReference>
<dbReference type="SUPFAM" id="SSF48452">
    <property type="entry name" value="TPR-like"/>
    <property type="match status" value="1"/>
</dbReference>
<evidence type="ECO:0000313" key="3">
    <source>
        <dbReference type="EMBL" id="MFC4629228.1"/>
    </source>
</evidence>
<dbReference type="RefSeq" id="WP_377136112.1">
    <property type="nucleotide sequence ID" value="NZ_JBHSFI010000004.1"/>
</dbReference>
<name>A0ABV9HG03_9MICO</name>
<keyword evidence="4" id="KW-1185">Reference proteome</keyword>
<comment type="caution">
    <text evidence="3">The sequence shown here is derived from an EMBL/GenBank/DDBJ whole genome shotgun (WGS) entry which is preliminary data.</text>
</comment>
<dbReference type="InterPro" id="IPR010982">
    <property type="entry name" value="Lambda_DNA-bd_dom_sf"/>
</dbReference>
<dbReference type="CDD" id="cd00093">
    <property type="entry name" value="HTH_XRE"/>
    <property type="match status" value="1"/>
</dbReference>
<evidence type="ECO:0000259" key="2">
    <source>
        <dbReference type="PROSITE" id="PS50943"/>
    </source>
</evidence>
<dbReference type="PROSITE" id="PS50943">
    <property type="entry name" value="HTH_CROC1"/>
    <property type="match status" value="1"/>
</dbReference>
<dbReference type="Gene3D" id="1.10.260.40">
    <property type="entry name" value="lambda repressor-like DNA-binding domains"/>
    <property type="match status" value="1"/>
</dbReference>
<feature type="compositionally biased region" description="Low complexity" evidence="1">
    <location>
        <begin position="98"/>
        <end position="115"/>
    </location>
</feature>
<dbReference type="InterPro" id="IPR001387">
    <property type="entry name" value="Cro/C1-type_HTH"/>
</dbReference>
<feature type="domain" description="HTH cro/C1-type" evidence="2">
    <location>
        <begin position="41"/>
        <end position="85"/>
    </location>
</feature>
<sequence>MVSLPSVPTRVWQDEAVRSALADWDFGQVSRMVRQLVPLRQEDVAALTGLSQSYLSMLECGDRRLTDVSRVVQFLTGLGTPPDLVRLPLPGISPLPDAAATARTAASGQAAAAPEPVTPTAPDPVLPWTADRMLTALRLAHVADNTADWLPTDANGPVSATAMSDAAGTDSPRPASGIALNSMIQSWDAEQAEPLRRATTGTRVSLELCGHLQGTLDELRVMDKGSGSGAVADLARAHLALVVRVLERSTYDEITGRKLAAVAADTATQAGWFAFDAGRTDTARAYMLAGLRAAHAAADDRLGAGALSYLAIHGYSSGDPRDAVRAAEAGRRRIARLDAPHLAATLLTRQARGHAAAGEGEAARRALGEASELCARGRGEDDPHWLYWMNEGEIHGQSGSAHLALGNTARAVESFGHAIQAERAGERRTHGLFLSRAAQAHARAGDLDAACATGEEAVSIAETVQSARLREHLRDLSADLRRGGSSRRSGVGARVLTERIAALTS</sequence>
<accession>A0ABV9HG03</accession>
<dbReference type="SMART" id="SM00530">
    <property type="entry name" value="HTH_XRE"/>
    <property type="match status" value="1"/>
</dbReference>
<proteinExistence type="predicted"/>
<evidence type="ECO:0000313" key="4">
    <source>
        <dbReference type="Proteomes" id="UP001596011"/>
    </source>
</evidence>
<evidence type="ECO:0000256" key="1">
    <source>
        <dbReference type="SAM" id="MobiDB-lite"/>
    </source>
</evidence>
<protein>
    <submittedName>
        <fullName evidence="3">Helix-turn-helix domain-containing protein</fullName>
    </submittedName>
</protein>
<reference evidence="4" key="1">
    <citation type="journal article" date="2019" name="Int. J. Syst. Evol. Microbiol.">
        <title>The Global Catalogue of Microorganisms (GCM) 10K type strain sequencing project: providing services to taxonomists for standard genome sequencing and annotation.</title>
        <authorList>
            <consortium name="The Broad Institute Genomics Platform"/>
            <consortium name="The Broad Institute Genome Sequencing Center for Infectious Disease"/>
            <person name="Wu L."/>
            <person name="Ma J."/>
        </authorList>
    </citation>
    <scope>NUCLEOTIDE SEQUENCE [LARGE SCALE GENOMIC DNA]</scope>
    <source>
        <strain evidence="4">CCUG 42722</strain>
    </source>
</reference>
<dbReference type="InterPro" id="IPR011990">
    <property type="entry name" value="TPR-like_helical_dom_sf"/>
</dbReference>
<dbReference type="Gene3D" id="1.25.40.10">
    <property type="entry name" value="Tetratricopeptide repeat domain"/>
    <property type="match status" value="1"/>
</dbReference>
<dbReference type="Pfam" id="PF13560">
    <property type="entry name" value="HTH_31"/>
    <property type="match status" value="1"/>
</dbReference>
<dbReference type="Proteomes" id="UP001596011">
    <property type="component" value="Unassembled WGS sequence"/>
</dbReference>
<organism evidence="3 4">
    <name type="scientific">Promicromonospora alba</name>
    <dbReference type="NCBI Taxonomy" id="1616110"/>
    <lineage>
        <taxon>Bacteria</taxon>
        <taxon>Bacillati</taxon>
        <taxon>Actinomycetota</taxon>
        <taxon>Actinomycetes</taxon>
        <taxon>Micrococcales</taxon>
        <taxon>Promicromonosporaceae</taxon>
        <taxon>Promicromonospora</taxon>
    </lineage>
</organism>
<gene>
    <name evidence="3" type="ORF">ACFO6V_13355</name>
</gene>
<feature type="region of interest" description="Disordered" evidence="1">
    <location>
        <begin position="98"/>
        <end position="124"/>
    </location>
</feature>
<dbReference type="EMBL" id="JBHSFI010000004">
    <property type="protein sequence ID" value="MFC4629228.1"/>
    <property type="molecule type" value="Genomic_DNA"/>
</dbReference>